<dbReference type="KEGG" id="dps:DP0918"/>
<dbReference type="PANTHER" id="PTHR43218:SF1">
    <property type="entry name" value="PHOSPHORIBOSYLTRANSFERASE"/>
    <property type="match status" value="1"/>
</dbReference>
<dbReference type="CDD" id="cd06223">
    <property type="entry name" value="PRTases_typeI"/>
    <property type="match status" value="1"/>
</dbReference>
<organism evidence="2 3">
    <name type="scientific">Desulfotalea psychrophila (strain LSv54 / DSM 12343)</name>
    <dbReference type="NCBI Taxonomy" id="177439"/>
    <lineage>
        <taxon>Bacteria</taxon>
        <taxon>Pseudomonadati</taxon>
        <taxon>Thermodesulfobacteriota</taxon>
        <taxon>Desulfobulbia</taxon>
        <taxon>Desulfobulbales</taxon>
        <taxon>Desulfocapsaceae</taxon>
        <taxon>Desulfotalea</taxon>
    </lineage>
</organism>
<dbReference type="NCBIfam" id="NF005592">
    <property type="entry name" value="PRK07322.1"/>
    <property type="match status" value="1"/>
</dbReference>
<dbReference type="Gene3D" id="3.40.50.2020">
    <property type="match status" value="1"/>
</dbReference>
<protein>
    <recommendedName>
        <fullName evidence="1">Phosphoribosyltransferase domain-containing protein</fullName>
    </recommendedName>
</protein>
<dbReference type="PANTHER" id="PTHR43218">
    <property type="entry name" value="PHOSPHORIBOSYLTRANSFERASE-RELATED"/>
    <property type="match status" value="1"/>
</dbReference>
<dbReference type="SUPFAM" id="SSF53271">
    <property type="entry name" value="PRTase-like"/>
    <property type="match status" value="1"/>
</dbReference>
<accession>Q6APS7</accession>
<evidence type="ECO:0000313" key="2">
    <source>
        <dbReference type="EMBL" id="CAG35647.1"/>
    </source>
</evidence>
<dbReference type="EMBL" id="CR522870">
    <property type="protein sequence ID" value="CAG35647.1"/>
    <property type="molecule type" value="Genomic_DNA"/>
</dbReference>
<dbReference type="eggNOG" id="COG0503">
    <property type="taxonomic scope" value="Bacteria"/>
</dbReference>
<dbReference type="Pfam" id="PF00156">
    <property type="entry name" value="Pribosyltran"/>
    <property type="match status" value="1"/>
</dbReference>
<dbReference type="RefSeq" id="WP_011188161.1">
    <property type="nucleotide sequence ID" value="NC_006138.1"/>
</dbReference>
<dbReference type="STRING" id="177439.DP0918"/>
<evidence type="ECO:0000259" key="1">
    <source>
        <dbReference type="Pfam" id="PF00156"/>
    </source>
</evidence>
<name>Q6APS7_DESPS</name>
<dbReference type="HOGENOM" id="CLU_073912_1_0_7"/>
<dbReference type="InterPro" id="IPR029057">
    <property type="entry name" value="PRTase-like"/>
</dbReference>
<dbReference type="AlphaFoldDB" id="Q6APS7"/>
<reference evidence="3" key="1">
    <citation type="journal article" date="2004" name="Environ. Microbiol.">
        <title>The genome of Desulfotalea psychrophila, a sulfate-reducing bacterium from permanently cold Arctic sediments.</title>
        <authorList>
            <person name="Rabus R."/>
            <person name="Ruepp A."/>
            <person name="Frickey T."/>
            <person name="Rattei T."/>
            <person name="Fartmann B."/>
            <person name="Stark M."/>
            <person name="Bauer M."/>
            <person name="Zibat A."/>
            <person name="Lombardot T."/>
            <person name="Becker I."/>
            <person name="Amann J."/>
            <person name="Gellner K."/>
            <person name="Teeling H."/>
            <person name="Leuschner W.D."/>
            <person name="Gloeckner F.-O."/>
            <person name="Lupas A.N."/>
            <person name="Amann R."/>
            <person name="Klenk H.-P."/>
        </authorList>
    </citation>
    <scope>NUCLEOTIDE SEQUENCE [LARGE SCALE GENOMIC DNA]</scope>
    <source>
        <strain evidence="3">DSM 12343 / LSv54</strain>
    </source>
</reference>
<sequence>MTETCRLRICGLDRELPLVRIGDDFSFAKFVIMGDTELVEKAADMIVAHPDFPTYDIDLLLCPGTHVSPLAHAIATRLKINYVVARESVKSYMQDQLVEKGLSVLSKEEQLLVLDGADVEGLQGRNVCIIDDVASTGESLQAVESLLARVGCNVVGKAVILLEDDGYSGDDLIYLDRLPTFTK</sequence>
<dbReference type="Proteomes" id="UP000000602">
    <property type="component" value="Chromosome"/>
</dbReference>
<dbReference type="OrthoDB" id="9803963at2"/>
<feature type="domain" description="Phosphoribosyltransferase" evidence="1">
    <location>
        <begin position="55"/>
        <end position="163"/>
    </location>
</feature>
<proteinExistence type="predicted"/>
<dbReference type="InterPro" id="IPR000836">
    <property type="entry name" value="PRTase_dom"/>
</dbReference>
<evidence type="ECO:0000313" key="3">
    <source>
        <dbReference type="Proteomes" id="UP000000602"/>
    </source>
</evidence>
<gene>
    <name evidence="2" type="ordered locus">DP0918</name>
</gene>
<keyword evidence="3" id="KW-1185">Reference proteome</keyword>